<name>A0ABW9LUR5_9MYCO</name>
<keyword evidence="1" id="KW-0472">Membrane</keyword>
<keyword evidence="3" id="KW-1185">Reference proteome</keyword>
<proteinExistence type="predicted"/>
<evidence type="ECO:0000256" key="1">
    <source>
        <dbReference type="SAM" id="Phobius"/>
    </source>
</evidence>
<gene>
    <name evidence="2" type="ORF">ACK4CP_15285</name>
</gene>
<reference evidence="2 3" key="1">
    <citation type="submission" date="2024-12" db="EMBL/GenBank/DDBJ databases">
        <title>The coexistence of Mycolicibacterium septicum and Mycolicibacterium nivoides in clinical samples.</title>
        <authorList>
            <person name="Wang C."/>
            <person name="Feng Y."/>
            <person name="Zong Z."/>
        </authorList>
    </citation>
    <scope>NUCLEOTIDE SEQUENCE [LARGE SCALE GENOMIC DNA]</scope>
    <source>
        <strain evidence="2 3">120310</strain>
    </source>
</reference>
<accession>A0ABW9LUR5</accession>
<feature type="transmembrane region" description="Helical" evidence="1">
    <location>
        <begin position="15"/>
        <end position="34"/>
    </location>
</feature>
<organism evidence="2 3">
    <name type="scientific">Mycolicibacterium septicum</name>
    <dbReference type="NCBI Taxonomy" id="98668"/>
    <lineage>
        <taxon>Bacteria</taxon>
        <taxon>Bacillati</taxon>
        <taxon>Actinomycetota</taxon>
        <taxon>Actinomycetes</taxon>
        <taxon>Mycobacteriales</taxon>
        <taxon>Mycobacteriaceae</taxon>
        <taxon>Mycolicibacterium</taxon>
    </lineage>
</organism>
<protein>
    <submittedName>
        <fullName evidence="2">Mammalian cell entry protein</fullName>
    </submittedName>
</protein>
<evidence type="ECO:0000313" key="3">
    <source>
        <dbReference type="Proteomes" id="UP001635817"/>
    </source>
</evidence>
<keyword evidence="1" id="KW-0812">Transmembrane</keyword>
<dbReference type="Proteomes" id="UP001635817">
    <property type="component" value="Unassembled WGS sequence"/>
</dbReference>
<dbReference type="EMBL" id="JBKBDE010000004">
    <property type="protein sequence ID" value="MFN6551768.1"/>
    <property type="molecule type" value="Genomic_DNA"/>
</dbReference>
<sequence>MTTLLRVDDRKHERILTWIGAGFVVLCVLAVLLYSTVINPSGRRAKDTISVAIDTPYVGQGVDNGTAVILHGLKVGEVSEISKLPDSRVRVDVELQSGPTKGLTDAVGIDFRPANYFGVTGVNLIPADHGQVLSNGASISVTPTGNFTLQTLLYRLGELSHDVITPKLISVVDRATRYTDALNPLFETMILVSTAVTDVQTVSTEQLLRNTAAISVGLPPFLDGAISAGQGYIWNSAGVHFDPEEARARNPYLKYYSQEKADYFNSAVDDLAANPDKFVYGRLREYFKGAKYDLFSKVGDLEGSHTFDLFPVVDQVRVMADVVPRLVSPTDLGDKLGELRSRLERMYAGSGDQHALQVRIMLDQLPGVSAPLGVMLGDSQ</sequence>
<comment type="caution">
    <text evidence="2">The sequence shown here is derived from an EMBL/GenBank/DDBJ whole genome shotgun (WGS) entry which is preliminary data.</text>
</comment>
<evidence type="ECO:0000313" key="2">
    <source>
        <dbReference type="EMBL" id="MFN6551768.1"/>
    </source>
</evidence>
<dbReference type="RefSeq" id="WP_409550350.1">
    <property type="nucleotide sequence ID" value="NZ_JBKBDE010000004.1"/>
</dbReference>
<keyword evidence="1" id="KW-1133">Transmembrane helix</keyword>